<comment type="caution">
    <text evidence="1">The sequence shown here is derived from an EMBL/GenBank/DDBJ whole genome shotgun (WGS) entry which is preliminary data.</text>
</comment>
<organism evidence="1 2">
    <name type="scientific">Hibiscus sabdariffa</name>
    <name type="common">roselle</name>
    <dbReference type="NCBI Taxonomy" id="183260"/>
    <lineage>
        <taxon>Eukaryota</taxon>
        <taxon>Viridiplantae</taxon>
        <taxon>Streptophyta</taxon>
        <taxon>Embryophyta</taxon>
        <taxon>Tracheophyta</taxon>
        <taxon>Spermatophyta</taxon>
        <taxon>Magnoliopsida</taxon>
        <taxon>eudicotyledons</taxon>
        <taxon>Gunneridae</taxon>
        <taxon>Pentapetalae</taxon>
        <taxon>rosids</taxon>
        <taxon>malvids</taxon>
        <taxon>Malvales</taxon>
        <taxon>Malvaceae</taxon>
        <taxon>Malvoideae</taxon>
        <taxon>Hibiscus</taxon>
    </lineage>
</organism>
<proteinExistence type="predicted"/>
<evidence type="ECO:0000313" key="2">
    <source>
        <dbReference type="Proteomes" id="UP001472677"/>
    </source>
</evidence>
<evidence type="ECO:0000313" key="1">
    <source>
        <dbReference type="EMBL" id="KAK8500272.1"/>
    </source>
</evidence>
<dbReference type="Proteomes" id="UP001472677">
    <property type="component" value="Unassembled WGS sequence"/>
</dbReference>
<accession>A0ABR2B0K8</accession>
<dbReference type="EMBL" id="JBBPBM010000219">
    <property type="protein sequence ID" value="KAK8500272.1"/>
    <property type="molecule type" value="Genomic_DNA"/>
</dbReference>
<sequence>MTTPGQDVAKQVRHGKLPILASSGGKHSPGRKGVTGPSNGYVVIKEGVVSLGEGDKSIVMSHETRIRDDSHAVVTITKMGEGVQGSRKSNGKTLRLKRAQGLLVKKGLSVKKQGEFRLPPQKKC</sequence>
<reference evidence="1 2" key="1">
    <citation type="journal article" date="2024" name="G3 (Bethesda)">
        <title>Genome assembly of Hibiscus sabdariffa L. provides insights into metabolisms of medicinal natural products.</title>
        <authorList>
            <person name="Kim T."/>
        </authorList>
    </citation>
    <scope>NUCLEOTIDE SEQUENCE [LARGE SCALE GENOMIC DNA]</scope>
    <source>
        <strain evidence="1">TK-2024</strain>
        <tissue evidence="1">Old leaves</tissue>
    </source>
</reference>
<name>A0ABR2B0K8_9ROSI</name>
<keyword evidence="2" id="KW-1185">Reference proteome</keyword>
<gene>
    <name evidence="1" type="ORF">V6N12_017848</name>
</gene>
<protein>
    <submittedName>
        <fullName evidence="1">Uncharacterized protein</fullName>
    </submittedName>
</protein>